<evidence type="ECO:0000313" key="2">
    <source>
        <dbReference type="EMBL" id="MFD0739830.1"/>
    </source>
</evidence>
<evidence type="ECO:0000313" key="3">
    <source>
        <dbReference type="Proteomes" id="UP001597090"/>
    </source>
</evidence>
<protein>
    <recommendedName>
        <fullName evidence="4">Integron</fullName>
    </recommendedName>
</protein>
<proteinExistence type="predicted"/>
<keyword evidence="3" id="KW-1185">Reference proteome</keyword>
<gene>
    <name evidence="2" type="ORF">ACFQZQ_11105</name>
</gene>
<name>A0ABW2YN59_9GAMM</name>
<accession>A0ABW2YN59</accession>
<reference evidence="3" key="1">
    <citation type="journal article" date="2019" name="Int. J. Syst. Evol. Microbiol.">
        <title>The Global Catalogue of Microorganisms (GCM) 10K type strain sequencing project: providing services to taxonomists for standard genome sequencing and annotation.</title>
        <authorList>
            <consortium name="The Broad Institute Genomics Platform"/>
            <consortium name="The Broad Institute Genome Sequencing Center for Infectious Disease"/>
            <person name="Wu L."/>
            <person name="Ma J."/>
        </authorList>
    </citation>
    <scope>NUCLEOTIDE SEQUENCE [LARGE SCALE GENOMIC DNA]</scope>
    <source>
        <strain evidence="3">CCUG 55491</strain>
    </source>
</reference>
<sequence>MGRIQLPQLTRRHGEGRGPDHFHVLGPRRSIAVLLAVLCVSSNVASAYAGAPLRVGGGAEIDACGAVGRVAGLRAGGDGFLAVRKGPGKNFDLVDKIFNGQVVFMCDSAKNGAWLGIVYSTSEESDCDVTSPLADARAYMDVCKSGWVRASWVKLIAG</sequence>
<dbReference type="Proteomes" id="UP001597090">
    <property type="component" value="Unassembled WGS sequence"/>
</dbReference>
<feature type="compositionally biased region" description="Basic and acidic residues" evidence="1">
    <location>
        <begin position="12"/>
        <end position="21"/>
    </location>
</feature>
<dbReference type="EMBL" id="JBHTIH010000004">
    <property type="protein sequence ID" value="MFD0739830.1"/>
    <property type="molecule type" value="Genomic_DNA"/>
</dbReference>
<organism evidence="2 3">
    <name type="scientific">Lysobacter koreensis</name>
    <dbReference type="NCBI Taxonomy" id="266122"/>
    <lineage>
        <taxon>Bacteria</taxon>
        <taxon>Pseudomonadati</taxon>
        <taxon>Pseudomonadota</taxon>
        <taxon>Gammaproteobacteria</taxon>
        <taxon>Lysobacterales</taxon>
        <taxon>Lysobacteraceae</taxon>
        <taxon>Lysobacter</taxon>
    </lineage>
</organism>
<comment type="caution">
    <text evidence="2">The sequence shown here is derived from an EMBL/GenBank/DDBJ whole genome shotgun (WGS) entry which is preliminary data.</text>
</comment>
<evidence type="ECO:0008006" key="4">
    <source>
        <dbReference type="Google" id="ProtNLM"/>
    </source>
</evidence>
<feature type="region of interest" description="Disordered" evidence="1">
    <location>
        <begin position="1"/>
        <end position="21"/>
    </location>
</feature>
<dbReference type="Gene3D" id="2.30.30.40">
    <property type="entry name" value="SH3 Domains"/>
    <property type="match status" value="1"/>
</dbReference>
<evidence type="ECO:0000256" key="1">
    <source>
        <dbReference type="SAM" id="MobiDB-lite"/>
    </source>
</evidence>